<dbReference type="PANTHER" id="PTHR10900:SF77">
    <property type="entry name" value="FI19380P1"/>
    <property type="match status" value="1"/>
</dbReference>
<dbReference type="FunFam" id="2.30.180.10:FF:000032">
    <property type="entry name" value="Fasciclin domain-containing protein, putative"/>
    <property type="match status" value="1"/>
</dbReference>
<evidence type="ECO:0000256" key="1">
    <source>
        <dbReference type="SAM" id="SignalP"/>
    </source>
</evidence>
<dbReference type="InterPro" id="IPR036378">
    <property type="entry name" value="FAS1_dom_sf"/>
</dbReference>
<dbReference type="Gene3D" id="2.30.180.10">
    <property type="entry name" value="FAS1 domain"/>
    <property type="match status" value="1"/>
</dbReference>
<reference evidence="3 4" key="1">
    <citation type="submission" date="2018-07" db="EMBL/GenBank/DDBJ databases">
        <title>Genome analysis of Runella aurantiaca.</title>
        <authorList>
            <person name="Yang X."/>
        </authorList>
    </citation>
    <scope>NUCLEOTIDE SEQUENCE [LARGE SCALE GENOMIC DNA]</scope>
    <source>
        <strain evidence="3 4">YX9</strain>
    </source>
</reference>
<protein>
    <submittedName>
        <fullName evidence="3">Fasciclin domain-containing protein</fullName>
    </submittedName>
</protein>
<gene>
    <name evidence="3" type="ORF">DVG78_27570</name>
</gene>
<dbReference type="SUPFAM" id="SSF82153">
    <property type="entry name" value="FAS1 domain"/>
    <property type="match status" value="1"/>
</dbReference>
<feature type="signal peptide" evidence="1">
    <location>
        <begin position="1"/>
        <end position="22"/>
    </location>
</feature>
<evidence type="ECO:0000313" key="3">
    <source>
        <dbReference type="EMBL" id="RDB02663.1"/>
    </source>
</evidence>
<name>A0A369I566_9BACT</name>
<keyword evidence="1" id="KW-0732">Signal</keyword>
<organism evidence="3 4">
    <name type="scientific">Runella aurantiaca</name>
    <dbReference type="NCBI Taxonomy" id="2282308"/>
    <lineage>
        <taxon>Bacteria</taxon>
        <taxon>Pseudomonadati</taxon>
        <taxon>Bacteroidota</taxon>
        <taxon>Cytophagia</taxon>
        <taxon>Cytophagales</taxon>
        <taxon>Spirosomataceae</taxon>
        <taxon>Runella</taxon>
    </lineage>
</organism>
<keyword evidence="4" id="KW-1185">Reference proteome</keyword>
<dbReference type="GO" id="GO:0005615">
    <property type="term" value="C:extracellular space"/>
    <property type="evidence" value="ECO:0007669"/>
    <property type="project" value="TreeGrafter"/>
</dbReference>
<accession>A0A369I566</accession>
<dbReference type="InterPro" id="IPR000782">
    <property type="entry name" value="FAS1_domain"/>
</dbReference>
<evidence type="ECO:0000259" key="2">
    <source>
        <dbReference type="PROSITE" id="PS50213"/>
    </source>
</evidence>
<dbReference type="InterPro" id="IPR050904">
    <property type="entry name" value="Adhesion/Biosynth-related"/>
</dbReference>
<feature type="domain" description="FAS1" evidence="2">
    <location>
        <begin position="25"/>
        <end position="169"/>
    </location>
</feature>
<dbReference type="Proteomes" id="UP000253141">
    <property type="component" value="Unassembled WGS sequence"/>
</dbReference>
<dbReference type="Pfam" id="PF02469">
    <property type="entry name" value="Fasciclin"/>
    <property type="match status" value="1"/>
</dbReference>
<sequence>MKSVKNTIFAFALSLIAVSAMAQNKKDIVDIAIGSADHTTLVAAVKAADLVATLKGAGPFTVFAPTNATFAKLPAGTVETLLKPENKATLAGILTYHVVAGNLDATKVMAAIKEGMGKVVLTTVAGGKLTASIVGGKVILTDEKGGKATVTATDLKGSNGVIHVIDTVVMPK</sequence>
<dbReference type="PANTHER" id="PTHR10900">
    <property type="entry name" value="PERIOSTIN-RELATED"/>
    <property type="match status" value="1"/>
</dbReference>
<evidence type="ECO:0000313" key="4">
    <source>
        <dbReference type="Proteomes" id="UP000253141"/>
    </source>
</evidence>
<dbReference type="SMART" id="SM00554">
    <property type="entry name" value="FAS1"/>
    <property type="match status" value="1"/>
</dbReference>
<dbReference type="PROSITE" id="PS50213">
    <property type="entry name" value="FAS1"/>
    <property type="match status" value="1"/>
</dbReference>
<comment type="caution">
    <text evidence="3">The sequence shown here is derived from an EMBL/GenBank/DDBJ whole genome shotgun (WGS) entry which is preliminary data.</text>
</comment>
<dbReference type="RefSeq" id="WP_114464234.1">
    <property type="nucleotide sequence ID" value="NZ_QPIW01000038.1"/>
</dbReference>
<feature type="chain" id="PRO_5016612447" evidence="1">
    <location>
        <begin position="23"/>
        <end position="172"/>
    </location>
</feature>
<dbReference type="EMBL" id="QPIW01000038">
    <property type="protein sequence ID" value="RDB02663.1"/>
    <property type="molecule type" value="Genomic_DNA"/>
</dbReference>
<dbReference type="OrthoDB" id="1119934at2"/>
<proteinExistence type="predicted"/>
<dbReference type="AlphaFoldDB" id="A0A369I566"/>